<dbReference type="InterPro" id="IPR014721">
    <property type="entry name" value="Ribsml_uS5_D2-typ_fold_subgr"/>
</dbReference>
<dbReference type="FunFam" id="3.30.230.10:FF:000007">
    <property type="entry name" value="40S ribosomal protein S16"/>
    <property type="match status" value="1"/>
</dbReference>
<name>A0A9P1G8X7_9DINO</name>
<dbReference type="SUPFAM" id="SSF54211">
    <property type="entry name" value="Ribosomal protein S5 domain 2-like"/>
    <property type="match status" value="3"/>
</dbReference>
<dbReference type="EMBL" id="CAMXCT030003024">
    <property type="protein sequence ID" value="CAL4789332.1"/>
    <property type="molecule type" value="Genomic_DNA"/>
</dbReference>
<comment type="caution">
    <text evidence="5">The sequence shown here is derived from an EMBL/GenBank/DDBJ whole genome shotgun (WGS) entry which is preliminary data.</text>
</comment>
<sequence>MDEGAPAPPPAGSKYEKVQCFGRKKTAVAVALVRTGSGQVRLNGCPLHTVKPDILRVKVYEPLLLLGKDRCKKVDIRLRVKGGGFTGQIYALRQAIAKGIIAYYQKYIDEASKKEIKDILMAYDRSLIVADPRRCEPKKFGGAPAPPPAGSKYEKVQCFGRKKTAVAVALVRTGSGQVRLNGCPLHTVKPDILRVKVYEPLLLLGKDRCKKVDIRLRVKGGGFTGQIYALRQDILMAYDRSLIVADPRRCEPKKFGGAPAPPPAGSKYEKVQCFGRKKTAVAVALVRTGSGQVRLNGCPLHTVKPDILRVKVYEPLLLLGKDRCKKVDIRLRVKGGGFTGQIYALRQAIAKGIIAYYQKYIDEASKKEIKDILMAYDRSLIVADPRRCEPKKFGGRSARARFQKSYR</sequence>
<protein>
    <recommendedName>
        <fullName evidence="8">40S ribosomal protein S16</fullName>
    </recommendedName>
</protein>
<dbReference type="EMBL" id="CAMXCT010003024">
    <property type="protein sequence ID" value="CAI4002020.1"/>
    <property type="molecule type" value="Genomic_DNA"/>
</dbReference>
<evidence type="ECO:0008006" key="8">
    <source>
        <dbReference type="Google" id="ProtNLM"/>
    </source>
</evidence>
<organism evidence="5">
    <name type="scientific">Cladocopium goreaui</name>
    <dbReference type="NCBI Taxonomy" id="2562237"/>
    <lineage>
        <taxon>Eukaryota</taxon>
        <taxon>Sar</taxon>
        <taxon>Alveolata</taxon>
        <taxon>Dinophyceae</taxon>
        <taxon>Suessiales</taxon>
        <taxon>Symbiodiniaceae</taxon>
        <taxon>Cladocopium</taxon>
    </lineage>
</organism>
<dbReference type="Proteomes" id="UP001152797">
    <property type="component" value="Unassembled WGS sequence"/>
</dbReference>
<dbReference type="GO" id="GO:0022627">
    <property type="term" value="C:cytosolic small ribosomal subunit"/>
    <property type="evidence" value="ECO:0007669"/>
    <property type="project" value="TreeGrafter"/>
</dbReference>
<dbReference type="GO" id="GO:0000462">
    <property type="term" value="P:maturation of SSU-rRNA from tricistronic rRNA transcript (SSU-rRNA, 5.8S rRNA, LSU-rRNA)"/>
    <property type="evidence" value="ECO:0007669"/>
    <property type="project" value="TreeGrafter"/>
</dbReference>
<reference evidence="5" key="1">
    <citation type="submission" date="2022-10" db="EMBL/GenBank/DDBJ databases">
        <authorList>
            <person name="Chen Y."/>
            <person name="Dougan E. K."/>
            <person name="Chan C."/>
            <person name="Rhodes N."/>
            <person name="Thang M."/>
        </authorList>
    </citation>
    <scope>NUCLEOTIDE SEQUENCE</scope>
</reference>
<evidence type="ECO:0000313" key="6">
    <source>
        <dbReference type="EMBL" id="CAL1155395.1"/>
    </source>
</evidence>
<dbReference type="NCBIfam" id="NF001749">
    <property type="entry name" value="PRK00474.1"/>
    <property type="match status" value="1"/>
</dbReference>
<accession>A0A9P1G8X7</accession>
<dbReference type="Gene3D" id="3.30.230.10">
    <property type="match status" value="3"/>
</dbReference>
<keyword evidence="7" id="KW-1185">Reference proteome</keyword>
<keyword evidence="3 4" id="KW-0687">Ribonucleoprotein</keyword>
<evidence type="ECO:0000256" key="3">
    <source>
        <dbReference type="ARBA" id="ARBA00023274"/>
    </source>
</evidence>
<evidence type="ECO:0000313" key="5">
    <source>
        <dbReference type="EMBL" id="CAI4002020.1"/>
    </source>
</evidence>
<dbReference type="PANTHER" id="PTHR21569">
    <property type="entry name" value="RIBOSOMAL PROTEIN S9"/>
    <property type="match status" value="1"/>
</dbReference>
<evidence type="ECO:0000256" key="4">
    <source>
        <dbReference type="RuleBase" id="RU003815"/>
    </source>
</evidence>
<dbReference type="InterPro" id="IPR000754">
    <property type="entry name" value="Ribosomal_uS9"/>
</dbReference>
<dbReference type="GO" id="GO:0003723">
    <property type="term" value="F:RNA binding"/>
    <property type="evidence" value="ECO:0007669"/>
    <property type="project" value="TreeGrafter"/>
</dbReference>
<dbReference type="EMBL" id="CAMXCT020003024">
    <property type="protein sequence ID" value="CAL1155395.1"/>
    <property type="molecule type" value="Genomic_DNA"/>
</dbReference>
<dbReference type="InterPro" id="IPR020568">
    <property type="entry name" value="Ribosomal_Su5_D2-typ_SF"/>
</dbReference>
<dbReference type="PANTHER" id="PTHR21569:SF16">
    <property type="entry name" value="RIBOSOMAL PROTEIN S16"/>
    <property type="match status" value="1"/>
</dbReference>
<keyword evidence="2 4" id="KW-0689">Ribosomal protein</keyword>
<evidence type="ECO:0000256" key="1">
    <source>
        <dbReference type="ARBA" id="ARBA00005251"/>
    </source>
</evidence>
<gene>
    <name evidence="5" type="ORF">C1SCF055_LOCUS28007</name>
</gene>
<dbReference type="PROSITE" id="PS00360">
    <property type="entry name" value="RIBOSOMAL_S9"/>
    <property type="match status" value="2"/>
</dbReference>
<dbReference type="Pfam" id="PF00380">
    <property type="entry name" value="Ribosomal_S9"/>
    <property type="match status" value="3"/>
</dbReference>
<reference evidence="6" key="2">
    <citation type="submission" date="2024-04" db="EMBL/GenBank/DDBJ databases">
        <authorList>
            <person name="Chen Y."/>
            <person name="Shah S."/>
            <person name="Dougan E. K."/>
            <person name="Thang M."/>
            <person name="Chan C."/>
        </authorList>
    </citation>
    <scope>NUCLEOTIDE SEQUENCE [LARGE SCALE GENOMIC DNA]</scope>
</reference>
<evidence type="ECO:0000313" key="7">
    <source>
        <dbReference type="Proteomes" id="UP001152797"/>
    </source>
</evidence>
<dbReference type="InterPro" id="IPR020574">
    <property type="entry name" value="Ribosomal_uS9_CS"/>
</dbReference>
<dbReference type="GO" id="GO:0003735">
    <property type="term" value="F:structural constituent of ribosome"/>
    <property type="evidence" value="ECO:0007669"/>
    <property type="project" value="InterPro"/>
</dbReference>
<proteinExistence type="inferred from homology"/>
<dbReference type="AlphaFoldDB" id="A0A9P1G8X7"/>
<dbReference type="OrthoDB" id="426865at2759"/>
<evidence type="ECO:0000256" key="2">
    <source>
        <dbReference type="ARBA" id="ARBA00022980"/>
    </source>
</evidence>
<dbReference type="GO" id="GO:0006412">
    <property type="term" value="P:translation"/>
    <property type="evidence" value="ECO:0007669"/>
    <property type="project" value="InterPro"/>
</dbReference>
<comment type="similarity">
    <text evidence="1 4">Belongs to the universal ribosomal protein uS9 family.</text>
</comment>